<dbReference type="AlphaFoldDB" id="A0A484GQP4"/>
<dbReference type="GO" id="GO:0046872">
    <property type="term" value="F:metal ion binding"/>
    <property type="evidence" value="ECO:0007669"/>
    <property type="project" value="UniProtKB-KW"/>
</dbReference>
<proteinExistence type="inferred from homology"/>
<feature type="non-terminal residue" evidence="14">
    <location>
        <position position="479"/>
    </location>
</feature>
<dbReference type="Proteomes" id="UP000295264">
    <property type="component" value="Unassembled WGS sequence"/>
</dbReference>
<evidence type="ECO:0000256" key="1">
    <source>
        <dbReference type="ARBA" id="ARBA00001913"/>
    </source>
</evidence>
<keyword evidence="8 12" id="KW-1015">Disulfide bond</keyword>
<evidence type="ECO:0000256" key="3">
    <source>
        <dbReference type="ARBA" id="ARBA00022486"/>
    </source>
</evidence>
<dbReference type="InterPro" id="IPR001759">
    <property type="entry name" value="PTX_dom"/>
</dbReference>
<dbReference type="PRINTS" id="PR00895">
    <property type="entry name" value="PENTAXIN"/>
</dbReference>
<comment type="caution">
    <text evidence="14">The sequence shown here is derived from an EMBL/GenBank/DDBJ whole genome shotgun (WGS) entry which is preliminary data.</text>
</comment>
<dbReference type="PANTHER" id="PTHR45869:SF7">
    <property type="entry name" value="C-REACTIVE PROTEIN"/>
    <property type="match status" value="1"/>
</dbReference>
<evidence type="ECO:0000256" key="2">
    <source>
        <dbReference type="ARBA" id="ARBA00004613"/>
    </source>
</evidence>
<dbReference type="GO" id="GO:0045087">
    <property type="term" value="P:innate immune response"/>
    <property type="evidence" value="ECO:0007669"/>
    <property type="project" value="TreeGrafter"/>
</dbReference>
<organism evidence="14 15">
    <name type="scientific">Sousa chinensis</name>
    <name type="common">Indo-pacific humpbacked dolphin</name>
    <name type="synonym">Steno chinensis</name>
    <dbReference type="NCBI Taxonomy" id="103600"/>
    <lineage>
        <taxon>Eukaryota</taxon>
        <taxon>Metazoa</taxon>
        <taxon>Chordata</taxon>
        <taxon>Craniata</taxon>
        <taxon>Vertebrata</taxon>
        <taxon>Euteleostomi</taxon>
        <taxon>Mammalia</taxon>
        <taxon>Eutheria</taxon>
        <taxon>Laurasiatheria</taxon>
        <taxon>Artiodactyla</taxon>
        <taxon>Whippomorpha</taxon>
        <taxon>Cetacea</taxon>
        <taxon>Odontoceti</taxon>
        <taxon>Delphinidae</taxon>
        <taxon>Sousa</taxon>
    </lineage>
</organism>
<dbReference type="GO" id="GO:0005615">
    <property type="term" value="C:extracellular space"/>
    <property type="evidence" value="ECO:0007669"/>
    <property type="project" value="TreeGrafter"/>
</dbReference>
<keyword evidence="5" id="KW-0479">Metal-binding</keyword>
<gene>
    <name evidence="14" type="ORF">DBR06_SOUSAS27910016</name>
</gene>
<dbReference type="PROSITE" id="PS00289">
    <property type="entry name" value="PTX_1"/>
    <property type="match status" value="1"/>
</dbReference>
<evidence type="ECO:0000256" key="8">
    <source>
        <dbReference type="ARBA" id="ARBA00023157"/>
    </source>
</evidence>
<evidence type="ECO:0000259" key="13">
    <source>
        <dbReference type="PROSITE" id="PS51828"/>
    </source>
</evidence>
<dbReference type="GO" id="GO:0030169">
    <property type="term" value="F:low-density lipoprotein particle binding"/>
    <property type="evidence" value="ECO:0007669"/>
    <property type="project" value="TreeGrafter"/>
</dbReference>
<dbReference type="InterPro" id="IPR051005">
    <property type="entry name" value="Pentraxin_domain"/>
</dbReference>
<dbReference type="PROSITE" id="PS51828">
    <property type="entry name" value="PTX_2"/>
    <property type="match status" value="1"/>
</dbReference>
<keyword evidence="7" id="KW-0106">Calcium</keyword>
<evidence type="ECO:0000256" key="4">
    <source>
        <dbReference type="ARBA" id="ARBA00022525"/>
    </source>
</evidence>
<evidence type="ECO:0000256" key="7">
    <source>
        <dbReference type="ARBA" id="ARBA00022837"/>
    </source>
</evidence>
<keyword evidence="4" id="KW-0964">Secreted</keyword>
<dbReference type="InterPro" id="IPR030476">
    <property type="entry name" value="Pentaxin_CS"/>
</dbReference>
<sequence length="479" mass="54248">MAKVRSPECLHLIIKYPLHTCPERLGSGIPQLHAVGQHNGLEVTELEDRLLLLIRLDGAGSKAPDLSDGVPCSQAPLLHQEFFFLQRSKPALTLWKMHLPFTQHLLRGTEVLIVRGIDAKFTTDNSPKDNYILVHHLSYIFTSVWKRKYWKRFYSIAQPCKQGHFRTLLLLRLPYISCSLEMEKSECHTSKEGFGPQMGSVELLDDPLHFPFDLSSCIKQNGPESLSSSLVVLGIFIEKLLLCFVRALVSYKNPQTNLLETVVAGPQVRSPVPVKRERGRVAFVFPIESHDSFAALEVEPIKAWHTDYDRFYANLTHDIVSRHITTWSKKMRSSSLKKRLKSVFPKESDNSVVTLTAQLTKPLKALTVCLHVYTDLTHNDSLFSYATKQQYNEILLFKGKTAAYSVSVGGADVFFKPPESYPVPMHFCVTWESTSGITELWVDGKPMVRRSMKRGYSLETEASFILGQEQDTFAGGFDK</sequence>
<comment type="function">
    <text evidence="9">Displays several functions associated with host defense: it promotes agglutination, bacterial capsular swelling, phagocytosis and complement fixation through its calcium-dependent binding to phosphorylcholine. Can interact with DNA and histones and may scavenge nuclear material released from damaged circulating cells.</text>
</comment>
<keyword evidence="3" id="KW-0011">Acute phase</keyword>
<evidence type="ECO:0000256" key="9">
    <source>
        <dbReference type="ARBA" id="ARBA00037561"/>
    </source>
</evidence>
<comment type="subcellular location">
    <subcellularLocation>
        <location evidence="2">Secreted</location>
    </subcellularLocation>
</comment>
<dbReference type="GO" id="GO:0001849">
    <property type="term" value="F:complement component C1q complex binding"/>
    <property type="evidence" value="ECO:0007669"/>
    <property type="project" value="TreeGrafter"/>
</dbReference>
<dbReference type="SMART" id="SM00159">
    <property type="entry name" value="PTX"/>
    <property type="match status" value="1"/>
</dbReference>
<dbReference type="GO" id="GO:0006953">
    <property type="term" value="P:acute-phase response"/>
    <property type="evidence" value="ECO:0007669"/>
    <property type="project" value="UniProtKB-KW"/>
</dbReference>
<evidence type="ECO:0000256" key="11">
    <source>
        <dbReference type="ARBA" id="ARBA00040546"/>
    </source>
</evidence>
<feature type="domain" description="Pentraxin (PTX)" evidence="13">
    <location>
        <begin position="338"/>
        <end position="479"/>
    </location>
</feature>
<protein>
    <recommendedName>
        <fullName evidence="11">C-reactive protein</fullName>
    </recommendedName>
</protein>
<reference evidence="14 15" key="1">
    <citation type="journal article" date="2018" name="Genomics">
        <title>Molecular footprints of inshore aquatic adaptation in Indo-Pacific humpback dolphin (Sousa chinensis).</title>
        <authorList>
            <person name="Ming Y."/>
            <person name="Jian J."/>
            <person name="Yu F."/>
            <person name="Yu X."/>
            <person name="Wang J."/>
            <person name="Liu W."/>
        </authorList>
    </citation>
    <scope>NUCLEOTIDE SEQUENCE [LARGE SCALE GENOMIC DNA]</scope>
    <source>
        <strain evidence="14">MY-2018</strain>
        <tissue evidence="14">Skin</tissue>
    </source>
</reference>
<dbReference type="Pfam" id="PF00354">
    <property type="entry name" value="Pentaxin"/>
    <property type="match status" value="1"/>
</dbReference>
<accession>A0A484GQP4</accession>
<keyword evidence="6" id="KW-0732">Signal</keyword>
<dbReference type="InterPro" id="IPR013320">
    <property type="entry name" value="ConA-like_dom_sf"/>
</dbReference>
<keyword evidence="15" id="KW-1185">Reference proteome</keyword>
<dbReference type="SUPFAM" id="SSF49899">
    <property type="entry name" value="Concanavalin A-like lectins/glucanases"/>
    <property type="match status" value="1"/>
</dbReference>
<evidence type="ECO:0000256" key="12">
    <source>
        <dbReference type="PROSITE-ProRule" id="PRU01172"/>
    </source>
</evidence>
<comment type="cofactor">
    <cofactor evidence="1">
        <name>Ca(2+)</name>
        <dbReference type="ChEBI" id="CHEBI:29108"/>
    </cofactor>
</comment>
<dbReference type="Gene3D" id="2.60.120.200">
    <property type="match status" value="1"/>
</dbReference>
<evidence type="ECO:0000256" key="10">
    <source>
        <dbReference type="ARBA" id="ARBA00038102"/>
    </source>
</evidence>
<evidence type="ECO:0000313" key="15">
    <source>
        <dbReference type="Proteomes" id="UP000295264"/>
    </source>
</evidence>
<name>A0A484GQP4_SOUCH</name>
<evidence type="ECO:0000256" key="6">
    <source>
        <dbReference type="ARBA" id="ARBA00022729"/>
    </source>
</evidence>
<evidence type="ECO:0000256" key="5">
    <source>
        <dbReference type="ARBA" id="ARBA00022723"/>
    </source>
</evidence>
<comment type="similarity">
    <text evidence="10">Belongs to the pentraxin family.</text>
</comment>
<dbReference type="PANTHER" id="PTHR45869">
    <property type="entry name" value="C-REACTIVE PROTEIN-RELATED"/>
    <property type="match status" value="1"/>
</dbReference>
<evidence type="ECO:0000313" key="14">
    <source>
        <dbReference type="EMBL" id="TEA38025.1"/>
    </source>
</evidence>
<dbReference type="EMBL" id="QWLN02004850">
    <property type="protein sequence ID" value="TEA38025.1"/>
    <property type="molecule type" value="Genomic_DNA"/>
</dbReference>
<feature type="disulfide bond" evidence="12">
    <location>
        <begin position="369"/>
        <end position="428"/>
    </location>
</feature>